<evidence type="ECO:0000313" key="1">
    <source>
        <dbReference type="Proteomes" id="UP000887561"/>
    </source>
</evidence>
<dbReference type="AlphaFoldDB" id="A0A915MPN8"/>
<accession>A0A915MPN8</accession>
<dbReference type="Gene3D" id="3.30.160.60">
    <property type="entry name" value="Classic Zinc Finger"/>
    <property type="match status" value="1"/>
</dbReference>
<dbReference type="WBParaSite" id="scaffold4461_cov230.g8174">
    <property type="protein sequence ID" value="scaffold4461_cov230.g8174"/>
    <property type="gene ID" value="scaffold4461_cov230.g8174"/>
</dbReference>
<reference evidence="2" key="1">
    <citation type="submission" date="2022-11" db="UniProtKB">
        <authorList>
            <consortium name="WormBaseParasite"/>
        </authorList>
    </citation>
    <scope>IDENTIFICATION</scope>
</reference>
<sequence length="166" mass="19572">MEKKQLQQHKVNLEMLQSRKRVVEEQQTYIEQKVIEIQQRRRNNAAQQELLNQQQSLITEDLQWITRQEELNAGQLLEVEQEIESIIQEELEEQRKIRELKEFEDTSDNSGNVNPSVEPTDTTICNQDESLFQSTSTNTDPQQITCPYRGCDKVFKKEADLKRHLA</sequence>
<organism evidence="1 2">
    <name type="scientific">Meloidogyne javanica</name>
    <name type="common">Root-knot nematode worm</name>
    <dbReference type="NCBI Taxonomy" id="6303"/>
    <lineage>
        <taxon>Eukaryota</taxon>
        <taxon>Metazoa</taxon>
        <taxon>Ecdysozoa</taxon>
        <taxon>Nematoda</taxon>
        <taxon>Chromadorea</taxon>
        <taxon>Rhabditida</taxon>
        <taxon>Tylenchina</taxon>
        <taxon>Tylenchomorpha</taxon>
        <taxon>Tylenchoidea</taxon>
        <taxon>Meloidogynidae</taxon>
        <taxon>Meloidogyninae</taxon>
        <taxon>Meloidogyne</taxon>
        <taxon>Meloidogyne incognita group</taxon>
    </lineage>
</organism>
<protein>
    <submittedName>
        <fullName evidence="2">C2H2-type domain-containing protein</fullName>
    </submittedName>
</protein>
<dbReference type="Proteomes" id="UP000887561">
    <property type="component" value="Unplaced"/>
</dbReference>
<evidence type="ECO:0000313" key="2">
    <source>
        <dbReference type="WBParaSite" id="scaffold4461_cov230.g8174"/>
    </source>
</evidence>
<name>A0A915MPN8_MELJA</name>
<proteinExistence type="predicted"/>
<keyword evidence="1" id="KW-1185">Reference proteome</keyword>